<organism evidence="1 2">
    <name type="scientific">Afipia massiliensis</name>
    <dbReference type="NCBI Taxonomy" id="211460"/>
    <lineage>
        <taxon>Bacteria</taxon>
        <taxon>Pseudomonadati</taxon>
        <taxon>Pseudomonadota</taxon>
        <taxon>Alphaproteobacteria</taxon>
        <taxon>Hyphomicrobiales</taxon>
        <taxon>Nitrobacteraceae</taxon>
        <taxon>Afipia</taxon>
    </lineage>
</organism>
<sequence>MTFLTEESMRQRAREWVQRAGQSADELLKRQSTQSLTRYNVFLSQTARDAEIVLGVYSFLVEKGLTVFCDWITARNETGAQVTPANAETIRSAMSASDTLLFIDTEQAEQSRWMCWELGWFDGGKGLVGVLPVLPEAKRSYRGREFLGLYPYIELNEVGELMVVRPIVTNSRGITIIESPNSTGFDHWRAGQSVSMRPRNF</sequence>
<name>A0A840MZ89_9BRAD</name>
<dbReference type="InterPro" id="IPR035897">
    <property type="entry name" value="Toll_tir_struct_dom_sf"/>
</dbReference>
<dbReference type="SUPFAM" id="SSF52200">
    <property type="entry name" value="Toll/Interleukin receptor TIR domain"/>
    <property type="match status" value="1"/>
</dbReference>
<proteinExistence type="predicted"/>
<dbReference type="AlphaFoldDB" id="A0A840MZ89"/>
<evidence type="ECO:0008006" key="3">
    <source>
        <dbReference type="Google" id="ProtNLM"/>
    </source>
</evidence>
<dbReference type="Proteomes" id="UP000521227">
    <property type="component" value="Unassembled WGS sequence"/>
</dbReference>
<evidence type="ECO:0000313" key="2">
    <source>
        <dbReference type="Proteomes" id="UP000521227"/>
    </source>
</evidence>
<dbReference type="Gene3D" id="3.40.50.10140">
    <property type="entry name" value="Toll/interleukin-1 receptor homology (TIR) domain"/>
    <property type="match status" value="1"/>
</dbReference>
<comment type="caution">
    <text evidence="1">The sequence shown here is derived from an EMBL/GenBank/DDBJ whole genome shotgun (WGS) entry which is preliminary data.</text>
</comment>
<dbReference type="RefSeq" id="WP_024578195.1">
    <property type="nucleotide sequence ID" value="NZ_JACHIJ010000005.1"/>
</dbReference>
<dbReference type="EMBL" id="JACHIJ010000005">
    <property type="protein sequence ID" value="MBB5053599.1"/>
    <property type="molecule type" value="Genomic_DNA"/>
</dbReference>
<accession>A0A840MZ89</accession>
<gene>
    <name evidence="1" type="ORF">HNQ36_003599</name>
</gene>
<protein>
    <recommendedName>
        <fullName evidence="3">Toll/interleukin-1 receptor domain-containing protein</fullName>
    </recommendedName>
</protein>
<evidence type="ECO:0000313" key="1">
    <source>
        <dbReference type="EMBL" id="MBB5053599.1"/>
    </source>
</evidence>
<reference evidence="1 2" key="1">
    <citation type="submission" date="2020-08" db="EMBL/GenBank/DDBJ databases">
        <title>Genomic Encyclopedia of Type Strains, Phase IV (KMG-IV): sequencing the most valuable type-strain genomes for metagenomic binning, comparative biology and taxonomic classification.</title>
        <authorList>
            <person name="Goeker M."/>
        </authorList>
    </citation>
    <scope>NUCLEOTIDE SEQUENCE [LARGE SCALE GENOMIC DNA]</scope>
    <source>
        <strain evidence="1 2">DSM 17498</strain>
    </source>
</reference>